<feature type="domain" description="Zinc finger CGNR" evidence="1">
    <location>
        <begin position="127"/>
        <end position="170"/>
    </location>
</feature>
<proteinExistence type="predicted"/>
<evidence type="ECO:0000313" key="2">
    <source>
        <dbReference type="EMBL" id="MFI6501243.1"/>
    </source>
</evidence>
<protein>
    <submittedName>
        <fullName evidence="2">CGNR zinc finger domain-containing protein</fullName>
    </submittedName>
</protein>
<dbReference type="EMBL" id="JBITGY010000007">
    <property type="protein sequence ID" value="MFI6501243.1"/>
    <property type="molecule type" value="Genomic_DNA"/>
</dbReference>
<comment type="caution">
    <text evidence="2">The sequence shown here is derived from an EMBL/GenBank/DDBJ whole genome shotgun (WGS) entry which is preliminary data.</text>
</comment>
<evidence type="ECO:0000259" key="1">
    <source>
        <dbReference type="Pfam" id="PF11706"/>
    </source>
</evidence>
<accession>A0ABW7Z192</accession>
<dbReference type="Gene3D" id="1.10.3300.10">
    <property type="entry name" value="Jann2411-like domain"/>
    <property type="match status" value="1"/>
</dbReference>
<gene>
    <name evidence="2" type="ORF">ACIBG2_27965</name>
</gene>
<keyword evidence="3" id="KW-1185">Reference proteome</keyword>
<organism evidence="2 3">
    <name type="scientific">Nonomuraea typhae</name>
    <dbReference type="NCBI Taxonomy" id="2603600"/>
    <lineage>
        <taxon>Bacteria</taxon>
        <taxon>Bacillati</taxon>
        <taxon>Actinomycetota</taxon>
        <taxon>Actinomycetes</taxon>
        <taxon>Streptosporangiales</taxon>
        <taxon>Streptosporangiaceae</taxon>
        <taxon>Nonomuraea</taxon>
    </lineage>
</organism>
<reference evidence="2 3" key="1">
    <citation type="submission" date="2024-10" db="EMBL/GenBank/DDBJ databases">
        <title>The Natural Products Discovery Center: Release of the First 8490 Sequenced Strains for Exploring Actinobacteria Biosynthetic Diversity.</title>
        <authorList>
            <person name="Kalkreuter E."/>
            <person name="Kautsar S.A."/>
            <person name="Yang D."/>
            <person name="Bader C.D."/>
            <person name="Teijaro C.N."/>
            <person name="Fluegel L."/>
            <person name="Davis C.M."/>
            <person name="Simpson J.R."/>
            <person name="Lauterbach L."/>
            <person name="Steele A.D."/>
            <person name="Gui C."/>
            <person name="Meng S."/>
            <person name="Li G."/>
            <person name="Viehrig K."/>
            <person name="Ye F."/>
            <person name="Su P."/>
            <person name="Kiefer A.F."/>
            <person name="Nichols A."/>
            <person name="Cepeda A.J."/>
            <person name="Yan W."/>
            <person name="Fan B."/>
            <person name="Jiang Y."/>
            <person name="Adhikari A."/>
            <person name="Zheng C.-J."/>
            <person name="Schuster L."/>
            <person name="Cowan T.M."/>
            <person name="Smanski M.J."/>
            <person name="Chevrette M.G."/>
            <person name="De Carvalho L.P.S."/>
            <person name="Shen B."/>
        </authorList>
    </citation>
    <scope>NUCLEOTIDE SEQUENCE [LARGE SCALE GENOMIC DNA]</scope>
    <source>
        <strain evidence="2 3">NPDC050545</strain>
    </source>
</reference>
<dbReference type="Pfam" id="PF11706">
    <property type="entry name" value="zf-CGNR"/>
    <property type="match status" value="1"/>
</dbReference>
<dbReference type="Pfam" id="PF07336">
    <property type="entry name" value="ABATE"/>
    <property type="match status" value="1"/>
</dbReference>
<dbReference type="PANTHER" id="PTHR35525">
    <property type="entry name" value="BLL6575 PROTEIN"/>
    <property type="match status" value="1"/>
</dbReference>
<dbReference type="Proteomes" id="UP001612741">
    <property type="component" value="Unassembled WGS sequence"/>
</dbReference>
<dbReference type="RefSeq" id="WP_397085629.1">
    <property type="nucleotide sequence ID" value="NZ_JBITGY010000007.1"/>
</dbReference>
<name>A0ABW7Z192_9ACTN</name>
<dbReference type="PANTHER" id="PTHR35525:SF3">
    <property type="entry name" value="BLL6575 PROTEIN"/>
    <property type="match status" value="1"/>
</dbReference>
<dbReference type="InterPro" id="IPR010852">
    <property type="entry name" value="ABATE"/>
</dbReference>
<dbReference type="SUPFAM" id="SSF160904">
    <property type="entry name" value="Jann2411-like"/>
    <property type="match status" value="1"/>
</dbReference>
<dbReference type="InterPro" id="IPR021005">
    <property type="entry name" value="Znf_CGNR"/>
</dbReference>
<evidence type="ECO:0000313" key="3">
    <source>
        <dbReference type="Proteomes" id="UP001612741"/>
    </source>
</evidence>
<sequence>MLFSQDLIRSLGTAVDLVNTPLTTVADLAALVERRKVASPDEVTGADLDAVRGSRDELHRVFTTPDQAVERLNKLLGATKVTLRLSEHDGLPLHLHHSAEQAPVAEQLTADCGLALAQLFVHGEQTRLRTCAAEGCSRVFVDASRNRCRVYCDSRTCGNRMHAAAHRARRRR</sequence>
<dbReference type="InterPro" id="IPR023286">
    <property type="entry name" value="ABATE_dom_sf"/>
</dbReference>